<dbReference type="Proteomes" id="UP001217089">
    <property type="component" value="Unassembled WGS sequence"/>
</dbReference>
<protein>
    <submittedName>
        <fullName evidence="1">Uncharacterized protein</fullName>
    </submittedName>
</protein>
<name>A0ABQ9F103_TEGGR</name>
<comment type="caution">
    <text evidence="1">The sequence shown here is derived from an EMBL/GenBank/DDBJ whole genome shotgun (WGS) entry which is preliminary data.</text>
</comment>
<proteinExistence type="predicted"/>
<evidence type="ECO:0000313" key="1">
    <source>
        <dbReference type="EMBL" id="KAJ8310246.1"/>
    </source>
</evidence>
<gene>
    <name evidence="1" type="ORF">KUTeg_012111</name>
</gene>
<dbReference type="EMBL" id="JARBDR010000640">
    <property type="protein sequence ID" value="KAJ8310246.1"/>
    <property type="molecule type" value="Genomic_DNA"/>
</dbReference>
<accession>A0ABQ9F103</accession>
<sequence length="94" mass="10826">MLEELVQKLRKFFCEVENRKGENCGKNTLKNLRAAINRHLSDPKICIDIVNDKQFDPCIKVLDGMVKEMTKTGEAEPTVHYKKILPVNIIKIND</sequence>
<reference evidence="1 2" key="1">
    <citation type="submission" date="2022-12" db="EMBL/GenBank/DDBJ databases">
        <title>Chromosome-level genome of Tegillarca granosa.</title>
        <authorList>
            <person name="Kim J."/>
        </authorList>
    </citation>
    <scope>NUCLEOTIDE SEQUENCE [LARGE SCALE GENOMIC DNA]</scope>
    <source>
        <strain evidence="1">Teg-2019</strain>
        <tissue evidence="1">Adductor muscle</tissue>
    </source>
</reference>
<keyword evidence="2" id="KW-1185">Reference proteome</keyword>
<evidence type="ECO:0000313" key="2">
    <source>
        <dbReference type="Proteomes" id="UP001217089"/>
    </source>
</evidence>
<organism evidence="1 2">
    <name type="scientific">Tegillarca granosa</name>
    <name type="common">Malaysian cockle</name>
    <name type="synonym">Anadara granosa</name>
    <dbReference type="NCBI Taxonomy" id="220873"/>
    <lineage>
        <taxon>Eukaryota</taxon>
        <taxon>Metazoa</taxon>
        <taxon>Spiralia</taxon>
        <taxon>Lophotrochozoa</taxon>
        <taxon>Mollusca</taxon>
        <taxon>Bivalvia</taxon>
        <taxon>Autobranchia</taxon>
        <taxon>Pteriomorphia</taxon>
        <taxon>Arcoida</taxon>
        <taxon>Arcoidea</taxon>
        <taxon>Arcidae</taxon>
        <taxon>Tegillarca</taxon>
    </lineage>
</organism>